<organism evidence="2 3">
    <name type="scientific">Algoriphagus lacus</name>
    <dbReference type="NCBI Taxonomy" id="2056311"/>
    <lineage>
        <taxon>Bacteria</taxon>
        <taxon>Pseudomonadati</taxon>
        <taxon>Bacteroidota</taxon>
        <taxon>Cytophagia</taxon>
        <taxon>Cytophagales</taxon>
        <taxon>Cyclobacteriaceae</taxon>
        <taxon>Algoriphagus</taxon>
    </lineage>
</organism>
<feature type="transmembrane region" description="Helical" evidence="1">
    <location>
        <begin position="149"/>
        <end position="167"/>
    </location>
</feature>
<evidence type="ECO:0000256" key="1">
    <source>
        <dbReference type="SAM" id="Phobius"/>
    </source>
</evidence>
<evidence type="ECO:0000313" key="2">
    <source>
        <dbReference type="EMBL" id="RIW16170.1"/>
    </source>
</evidence>
<name>A0A418PSW7_9BACT</name>
<dbReference type="EMBL" id="QXML01000003">
    <property type="protein sequence ID" value="RIW16170.1"/>
    <property type="molecule type" value="Genomic_DNA"/>
</dbReference>
<dbReference type="OrthoDB" id="1132160at2"/>
<dbReference type="Proteomes" id="UP000283522">
    <property type="component" value="Unassembled WGS sequence"/>
</dbReference>
<accession>A0A418PSW7</accession>
<feature type="transmembrane region" description="Helical" evidence="1">
    <location>
        <begin position="67"/>
        <end position="89"/>
    </location>
</feature>
<feature type="transmembrane region" description="Helical" evidence="1">
    <location>
        <begin position="6"/>
        <end position="24"/>
    </location>
</feature>
<keyword evidence="1" id="KW-0472">Membrane</keyword>
<feature type="transmembrane region" description="Helical" evidence="1">
    <location>
        <begin position="110"/>
        <end position="129"/>
    </location>
</feature>
<evidence type="ECO:0000313" key="3">
    <source>
        <dbReference type="Proteomes" id="UP000283522"/>
    </source>
</evidence>
<comment type="caution">
    <text evidence="2">The sequence shown here is derived from an EMBL/GenBank/DDBJ whole genome shotgun (WGS) entry which is preliminary data.</text>
</comment>
<protein>
    <submittedName>
        <fullName evidence="2">Rod shape-determining protein MreD</fullName>
    </submittedName>
</protein>
<gene>
    <name evidence="2" type="ORF">D0X99_07315</name>
</gene>
<dbReference type="AlphaFoldDB" id="A0A418PSW7"/>
<dbReference type="RefSeq" id="WP_119477029.1">
    <property type="nucleotide sequence ID" value="NZ_QXML01000003.1"/>
</dbReference>
<keyword evidence="1" id="KW-0812">Transmembrane</keyword>
<keyword evidence="3" id="KW-1185">Reference proteome</keyword>
<reference evidence="2 3" key="1">
    <citation type="submission" date="2018-09" db="EMBL/GenBank/DDBJ databases">
        <authorList>
            <person name="Wang X."/>
            <person name="Du Z."/>
        </authorList>
    </citation>
    <scope>NUCLEOTIDE SEQUENCE [LARGE SCALE GENOMIC DNA]</scope>
    <source>
        <strain evidence="2 3">N3</strain>
    </source>
</reference>
<sequence>MNIRNLISHLLLIIFLGVVQIFLLKNLALFGVAFAFLYLLGILVLPISLRTVPLLFIAFSLGFLLDVFYETIGMHTAAATFLAFVRPLWLKAISPTGGYVDSEEPTLSEMGLGWFLSYSLPMVFIYSLVFFTADQWGTGGFFGVLNKSLFSSIFTCLLAILVQLLFFKRRRGI</sequence>
<feature type="transmembrane region" description="Helical" evidence="1">
    <location>
        <begin position="36"/>
        <end position="61"/>
    </location>
</feature>
<keyword evidence="1" id="KW-1133">Transmembrane helix</keyword>
<proteinExistence type="predicted"/>